<comment type="caution">
    <text evidence="12">The sequence shown here is derived from an EMBL/GenBank/DDBJ whole genome shotgun (WGS) entry which is preliminary data.</text>
</comment>
<evidence type="ECO:0000256" key="2">
    <source>
        <dbReference type="ARBA" id="ARBA00022723"/>
    </source>
</evidence>
<dbReference type="GO" id="GO:0006357">
    <property type="term" value="P:regulation of transcription by RNA polymerase II"/>
    <property type="evidence" value="ECO:0007669"/>
    <property type="project" value="TreeGrafter"/>
</dbReference>
<keyword evidence="4 9" id="KW-0863">Zinc-finger</keyword>
<evidence type="ECO:0000313" key="12">
    <source>
        <dbReference type="EMBL" id="OQR72469.1"/>
    </source>
</evidence>
<dbReference type="OrthoDB" id="6435298at2759"/>
<dbReference type="FunFam" id="3.30.160.60:FF:002343">
    <property type="entry name" value="Zinc finger protein 33A"/>
    <property type="match status" value="1"/>
</dbReference>
<dbReference type="Proteomes" id="UP000192247">
    <property type="component" value="Unassembled WGS sequence"/>
</dbReference>
<keyword evidence="5" id="KW-0862">Zinc</keyword>
<evidence type="ECO:0000256" key="1">
    <source>
        <dbReference type="ARBA" id="ARBA00004123"/>
    </source>
</evidence>
<dbReference type="SUPFAM" id="SSF57667">
    <property type="entry name" value="beta-beta-alpha zinc fingers"/>
    <property type="match status" value="2"/>
</dbReference>
<evidence type="ECO:0000313" key="13">
    <source>
        <dbReference type="Proteomes" id="UP000192247"/>
    </source>
</evidence>
<evidence type="ECO:0000259" key="11">
    <source>
        <dbReference type="PROSITE" id="PS50157"/>
    </source>
</evidence>
<dbReference type="STRING" id="418985.A0A1V9XG41"/>
<feature type="region of interest" description="Disordered" evidence="10">
    <location>
        <begin position="31"/>
        <end position="77"/>
    </location>
</feature>
<feature type="region of interest" description="Disordered" evidence="10">
    <location>
        <begin position="253"/>
        <end position="309"/>
    </location>
</feature>
<organism evidence="12 13">
    <name type="scientific">Tropilaelaps mercedesae</name>
    <dbReference type="NCBI Taxonomy" id="418985"/>
    <lineage>
        <taxon>Eukaryota</taxon>
        <taxon>Metazoa</taxon>
        <taxon>Ecdysozoa</taxon>
        <taxon>Arthropoda</taxon>
        <taxon>Chelicerata</taxon>
        <taxon>Arachnida</taxon>
        <taxon>Acari</taxon>
        <taxon>Parasitiformes</taxon>
        <taxon>Mesostigmata</taxon>
        <taxon>Gamasina</taxon>
        <taxon>Dermanyssoidea</taxon>
        <taxon>Laelapidae</taxon>
        <taxon>Tropilaelaps</taxon>
    </lineage>
</organism>
<keyword evidence="7" id="KW-0804">Transcription</keyword>
<dbReference type="PROSITE" id="PS50157">
    <property type="entry name" value="ZINC_FINGER_C2H2_2"/>
    <property type="match status" value="2"/>
</dbReference>
<dbReference type="SMART" id="SM00355">
    <property type="entry name" value="ZnF_C2H2"/>
    <property type="match status" value="3"/>
</dbReference>
<proteinExistence type="predicted"/>
<keyword evidence="13" id="KW-1185">Reference proteome</keyword>
<dbReference type="GO" id="GO:0005634">
    <property type="term" value="C:nucleus"/>
    <property type="evidence" value="ECO:0007669"/>
    <property type="project" value="UniProtKB-SubCell"/>
</dbReference>
<dbReference type="InterPro" id="IPR013087">
    <property type="entry name" value="Znf_C2H2_type"/>
</dbReference>
<accession>A0A1V9XG41</accession>
<name>A0A1V9XG41_9ACAR</name>
<keyword evidence="3" id="KW-0677">Repeat</keyword>
<feature type="domain" description="C2H2-type" evidence="11">
    <location>
        <begin position="204"/>
        <end position="231"/>
    </location>
</feature>
<evidence type="ECO:0000256" key="9">
    <source>
        <dbReference type="PROSITE-ProRule" id="PRU00042"/>
    </source>
</evidence>
<evidence type="ECO:0000256" key="3">
    <source>
        <dbReference type="ARBA" id="ARBA00022737"/>
    </source>
</evidence>
<evidence type="ECO:0000256" key="7">
    <source>
        <dbReference type="ARBA" id="ARBA00023163"/>
    </source>
</evidence>
<dbReference type="PANTHER" id="PTHR45993">
    <property type="entry name" value="B-CELL LYMPHOMA/LEUKEMIA 11"/>
    <property type="match status" value="1"/>
</dbReference>
<dbReference type="EMBL" id="MNPL01011718">
    <property type="protein sequence ID" value="OQR72469.1"/>
    <property type="molecule type" value="Genomic_DNA"/>
</dbReference>
<gene>
    <name evidence="12" type="ORF">BIW11_01298</name>
</gene>
<dbReference type="GO" id="GO:0008270">
    <property type="term" value="F:zinc ion binding"/>
    <property type="evidence" value="ECO:0007669"/>
    <property type="project" value="UniProtKB-KW"/>
</dbReference>
<evidence type="ECO:0000256" key="4">
    <source>
        <dbReference type="ARBA" id="ARBA00022771"/>
    </source>
</evidence>
<feature type="compositionally biased region" description="Polar residues" evidence="10">
    <location>
        <begin position="47"/>
        <end position="64"/>
    </location>
</feature>
<keyword evidence="8" id="KW-0539">Nucleus</keyword>
<evidence type="ECO:0000256" key="6">
    <source>
        <dbReference type="ARBA" id="ARBA00023015"/>
    </source>
</evidence>
<evidence type="ECO:0000256" key="8">
    <source>
        <dbReference type="ARBA" id="ARBA00023242"/>
    </source>
</evidence>
<protein>
    <submittedName>
        <fullName evidence="12">Zinc finger protein-like</fullName>
    </submittedName>
</protein>
<dbReference type="PROSITE" id="PS00028">
    <property type="entry name" value="ZINC_FINGER_C2H2_1"/>
    <property type="match status" value="2"/>
</dbReference>
<evidence type="ECO:0000256" key="10">
    <source>
        <dbReference type="SAM" id="MobiDB-lite"/>
    </source>
</evidence>
<reference evidence="12 13" key="1">
    <citation type="journal article" date="2017" name="Gigascience">
        <title>Draft genome of the honey bee ectoparasitic mite, Tropilaelaps mercedesae, is shaped by the parasitic life history.</title>
        <authorList>
            <person name="Dong X."/>
            <person name="Armstrong S.D."/>
            <person name="Xia D."/>
            <person name="Makepeace B.L."/>
            <person name="Darby A.C."/>
            <person name="Kadowaki T."/>
        </authorList>
    </citation>
    <scope>NUCLEOTIDE SEQUENCE [LARGE SCALE GENOMIC DNA]</scope>
    <source>
        <strain evidence="12">Wuxi-XJTLU</strain>
    </source>
</reference>
<sequence length="309" mass="33512">MFVLAEAAIIEELEKSLEALSAQVNIDDLSPGFSPISPGEAQPCPSDVSTSGASRENPVILNSSPPLPMETDPELMSTPQNKLETESATMGRVNFPLPAVPVQPVQGPLAVQLAEAAGKLPLVRSTTFTLVTSPTAGNVKLEILASPVNLPSCSAGQSTPRTFEMLPFKPSDVGRTVCEFCQRDFVYPARLLRHRRIHTGERPFKCEFCSKSFTQKVHLKLHTRVHTGERPFKCHRCTYAACDVSALRKHIAKHNAQDQQQQPHKLSESEAQMGPSTELRIGRDHKCAQAPPAASSPPDPAAPPSDSIE</sequence>
<dbReference type="GO" id="GO:0000978">
    <property type="term" value="F:RNA polymerase II cis-regulatory region sequence-specific DNA binding"/>
    <property type="evidence" value="ECO:0007669"/>
    <property type="project" value="TreeGrafter"/>
</dbReference>
<dbReference type="InParanoid" id="A0A1V9XG41"/>
<comment type="subcellular location">
    <subcellularLocation>
        <location evidence="1">Nucleus</location>
    </subcellularLocation>
</comment>
<dbReference type="Gene3D" id="3.30.160.60">
    <property type="entry name" value="Classic Zinc Finger"/>
    <property type="match status" value="3"/>
</dbReference>
<feature type="compositionally biased region" description="Pro residues" evidence="10">
    <location>
        <begin position="294"/>
        <end position="303"/>
    </location>
</feature>
<dbReference type="PANTHER" id="PTHR45993:SF10">
    <property type="entry name" value="ZINC FINGER PROTEIN 208 ISOFORM X1-RELATED"/>
    <property type="match status" value="1"/>
</dbReference>
<dbReference type="Pfam" id="PF00096">
    <property type="entry name" value="zf-C2H2"/>
    <property type="match status" value="1"/>
</dbReference>
<dbReference type="AlphaFoldDB" id="A0A1V9XG41"/>
<dbReference type="InterPro" id="IPR036236">
    <property type="entry name" value="Znf_C2H2_sf"/>
</dbReference>
<keyword evidence="2" id="KW-0479">Metal-binding</keyword>
<feature type="domain" description="C2H2-type" evidence="11">
    <location>
        <begin position="176"/>
        <end position="203"/>
    </location>
</feature>
<evidence type="ECO:0000256" key="5">
    <source>
        <dbReference type="ARBA" id="ARBA00022833"/>
    </source>
</evidence>
<dbReference type="InterPro" id="IPR051497">
    <property type="entry name" value="Dev/Hematopoietic_TF"/>
</dbReference>
<keyword evidence="6" id="KW-0805">Transcription regulation</keyword>
<dbReference type="GO" id="GO:0003700">
    <property type="term" value="F:DNA-binding transcription factor activity"/>
    <property type="evidence" value="ECO:0007669"/>
    <property type="project" value="TreeGrafter"/>
</dbReference>